<dbReference type="AlphaFoldDB" id="A0A4U8YTJ8"/>
<accession>A0A4U8YTJ8</accession>
<organism evidence="1 2">
    <name type="scientific">Methylocella tundrae</name>
    <dbReference type="NCBI Taxonomy" id="227605"/>
    <lineage>
        <taxon>Bacteria</taxon>
        <taxon>Pseudomonadati</taxon>
        <taxon>Pseudomonadota</taxon>
        <taxon>Alphaproteobacteria</taxon>
        <taxon>Hyphomicrobiales</taxon>
        <taxon>Beijerinckiaceae</taxon>
        <taxon>Methylocella</taxon>
    </lineage>
</organism>
<proteinExistence type="predicted"/>
<protein>
    <submittedName>
        <fullName evidence="1">Uncharacterized protein</fullName>
    </submittedName>
</protein>
<evidence type="ECO:0000313" key="2">
    <source>
        <dbReference type="Proteomes" id="UP000294360"/>
    </source>
</evidence>
<reference evidence="1 2" key="1">
    <citation type="submission" date="2019-03" db="EMBL/GenBank/DDBJ databases">
        <authorList>
            <person name="Kox A.R. M."/>
        </authorList>
    </citation>
    <scope>NUCLEOTIDE SEQUENCE [LARGE SCALE GENOMIC DNA]</scope>
    <source>
        <strain evidence="1">MTUNDRAET4 annotated genome</strain>
    </source>
</reference>
<gene>
    <name evidence="1" type="ORF">MTUNDRAET4_0144</name>
</gene>
<name>A0A4U8YTJ8_METTU</name>
<dbReference type="EMBL" id="LR536450">
    <property type="protein sequence ID" value="VFU07037.1"/>
    <property type="molecule type" value="Genomic_DNA"/>
</dbReference>
<dbReference type="Proteomes" id="UP000294360">
    <property type="component" value="Chromosome"/>
</dbReference>
<sequence length="51" mass="6080">MTNGQRKPRHSFQLTAAPLFLSEYATGRKFQHRDKIADNIFYSLYQYNKLN</sequence>
<evidence type="ECO:0000313" key="1">
    <source>
        <dbReference type="EMBL" id="VFU07037.1"/>
    </source>
</evidence>
<dbReference type="KEGG" id="mtun:MTUNDRAET4_0144"/>